<feature type="chain" id="PRO_5046111782" evidence="1">
    <location>
        <begin position="27"/>
        <end position="468"/>
    </location>
</feature>
<dbReference type="EMBL" id="JAIBOA010000018">
    <property type="protein sequence ID" value="MBW8485844.1"/>
    <property type="molecule type" value="Genomic_DNA"/>
</dbReference>
<name>A0ABS7G1T5_9ACTN</name>
<evidence type="ECO:0000259" key="2">
    <source>
        <dbReference type="Pfam" id="PF08376"/>
    </source>
</evidence>
<feature type="non-terminal residue" evidence="3">
    <location>
        <position position="468"/>
    </location>
</feature>
<feature type="signal peptide" evidence="1">
    <location>
        <begin position="1"/>
        <end position="26"/>
    </location>
</feature>
<reference evidence="3 4" key="1">
    <citation type="submission" date="2021-07" db="EMBL/GenBank/DDBJ databases">
        <title>Actinomadura sp. PM05-2 isolated from lichen.</title>
        <authorList>
            <person name="Somphong A."/>
            <person name="Phongsopitanun W."/>
            <person name="Tanasupawat S."/>
            <person name="Peongsungnone V."/>
        </authorList>
    </citation>
    <scope>NUCLEOTIDE SEQUENCE [LARGE SCALE GENOMIC DNA]</scope>
    <source>
        <strain evidence="3 4">PM05-2</strain>
    </source>
</reference>
<protein>
    <submittedName>
        <fullName evidence="3">Nitrate- and nitrite sensing domain-containing protein</fullName>
    </submittedName>
</protein>
<dbReference type="InterPro" id="IPR013587">
    <property type="entry name" value="Nitrate/nitrite_sensing"/>
</dbReference>
<dbReference type="Proteomes" id="UP000774570">
    <property type="component" value="Unassembled WGS sequence"/>
</dbReference>
<sequence>MRTIRSKVVLLVLVSLVSLTALWTFAAATTFGDGQRLRRAAAVQDRLVAPAALLGSALQEERRLSTAYLGARTPAARTALEAARLETDGRAERFRARAAPGAVPPASRMLAGQVLAEIAALPAERTGVDTGRATRGQTLADYSGPLAAIGALQGSLSTAPDAGAARDARDLVALARAREALSQEDALLSGVLAAGRMTRAEQTSLAGLAGTRRSLLDIAAPELRLPERAGLARITGAPEYARLESLERRYGGRDLHRDGPAPWRVAADTTLTRLRGLELELANAARRRAVPAADEITARLVLAAALGLAALAATLALAVRTARSVTADLARLRRAALDFAGTGRPPALRTREVAQAGHAFAAARAAVLDEIAAQRELGRAGDAMHEQLARRAQALLGGQLAVLDALAARADHPEVAEARRLAVRLRRQAAGLVVLAGGAPDGARAAPAALADVARAAAAEAGGGGRRA</sequence>
<feature type="domain" description="Nitrate/nitrite sensing protein" evidence="2">
    <location>
        <begin position="56"/>
        <end position="284"/>
    </location>
</feature>
<comment type="caution">
    <text evidence="3">The sequence shown here is derived from an EMBL/GenBank/DDBJ whole genome shotgun (WGS) entry which is preliminary data.</text>
</comment>
<gene>
    <name evidence="3" type="ORF">K1Y72_25930</name>
</gene>
<keyword evidence="1" id="KW-0732">Signal</keyword>
<accession>A0ABS7G1T5</accession>
<dbReference type="Pfam" id="PF08376">
    <property type="entry name" value="NIT"/>
    <property type="match status" value="1"/>
</dbReference>
<keyword evidence="4" id="KW-1185">Reference proteome</keyword>
<dbReference type="RefSeq" id="WP_220169070.1">
    <property type="nucleotide sequence ID" value="NZ_JAIBOA010000018.1"/>
</dbReference>
<evidence type="ECO:0000256" key="1">
    <source>
        <dbReference type="SAM" id="SignalP"/>
    </source>
</evidence>
<proteinExistence type="predicted"/>
<organism evidence="3 4">
    <name type="scientific">Actinomadura parmotrematis</name>
    <dbReference type="NCBI Taxonomy" id="2864039"/>
    <lineage>
        <taxon>Bacteria</taxon>
        <taxon>Bacillati</taxon>
        <taxon>Actinomycetota</taxon>
        <taxon>Actinomycetes</taxon>
        <taxon>Streptosporangiales</taxon>
        <taxon>Thermomonosporaceae</taxon>
        <taxon>Actinomadura</taxon>
    </lineage>
</organism>
<evidence type="ECO:0000313" key="3">
    <source>
        <dbReference type="EMBL" id="MBW8485844.1"/>
    </source>
</evidence>
<evidence type="ECO:0000313" key="4">
    <source>
        <dbReference type="Proteomes" id="UP000774570"/>
    </source>
</evidence>